<evidence type="ECO:0008006" key="9">
    <source>
        <dbReference type="Google" id="ProtNLM"/>
    </source>
</evidence>
<accession>A0A1C0ZXL2</accession>
<dbReference type="EMBL" id="LYPC01000026">
    <property type="protein sequence ID" value="OCT12818.1"/>
    <property type="molecule type" value="Genomic_DNA"/>
</dbReference>
<evidence type="ECO:0000256" key="3">
    <source>
        <dbReference type="ARBA" id="ARBA00023163"/>
    </source>
</evidence>
<dbReference type="OrthoDB" id="9794370at2"/>
<evidence type="ECO:0000259" key="6">
    <source>
        <dbReference type="PROSITE" id="PS50110"/>
    </source>
</evidence>
<evidence type="ECO:0000256" key="2">
    <source>
        <dbReference type="ARBA" id="ARBA00023125"/>
    </source>
</evidence>
<keyword evidence="4" id="KW-0597">Phosphoprotein</keyword>
<dbReference type="PANTHER" id="PTHR43280:SF2">
    <property type="entry name" value="HTH-TYPE TRANSCRIPTIONAL REGULATOR EXSA"/>
    <property type="match status" value="1"/>
</dbReference>
<dbReference type="InterPro" id="IPR011006">
    <property type="entry name" value="CheY-like_superfamily"/>
</dbReference>
<dbReference type="RefSeq" id="WP_065854723.1">
    <property type="nucleotide sequence ID" value="NZ_LYPC01000026.1"/>
</dbReference>
<protein>
    <recommendedName>
        <fullName evidence="9">DNA-binding response regulator</fullName>
    </recommendedName>
</protein>
<reference evidence="8" key="1">
    <citation type="submission" date="2016-05" db="EMBL/GenBank/DDBJ databases">
        <title>Paenibacillus oryzae. sp. nov., isolated from the rice root.</title>
        <authorList>
            <person name="Zhang J."/>
            <person name="Zhang X."/>
        </authorList>
    </citation>
    <scope>NUCLEOTIDE SEQUENCE [LARGE SCALE GENOMIC DNA]</scope>
    <source>
        <strain evidence="8">KCTC13222</strain>
    </source>
</reference>
<evidence type="ECO:0000313" key="7">
    <source>
        <dbReference type="EMBL" id="OCT12818.1"/>
    </source>
</evidence>
<dbReference type="Pfam" id="PF12833">
    <property type="entry name" value="HTH_18"/>
    <property type="match status" value="1"/>
</dbReference>
<organism evidence="7 8">
    <name type="scientific">Paenibacillus pectinilyticus</name>
    <dbReference type="NCBI Taxonomy" id="512399"/>
    <lineage>
        <taxon>Bacteria</taxon>
        <taxon>Bacillati</taxon>
        <taxon>Bacillota</taxon>
        <taxon>Bacilli</taxon>
        <taxon>Bacillales</taxon>
        <taxon>Paenibacillaceae</taxon>
        <taxon>Paenibacillus</taxon>
    </lineage>
</organism>
<keyword evidence="1" id="KW-0805">Transcription regulation</keyword>
<keyword evidence="8" id="KW-1185">Reference proteome</keyword>
<feature type="modified residue" description="4-aspartylphosphate" evidence="4">
    <location>
        <position position="56"/>
    </location>
</feature>
<keyword evidence="3" id="KW-0804">Transcription</keyword>
<dbReference type="SUPFAM" id="SSF52172">
    <property type="entry name" value="CheY-like"/>
    <property type="match status" value="1"/>
</dbReference>
<gene>
    <name evidence="7" type="ORF">A8709_20990</name>
</gene>
<dbReference type="PROSITE" id="PS01124">
    <property type="entry name" value="HTH_ARAC_FAMILY_2"/>
    <property type="match status" value="1"/>
</dbReference>
<dbReference type="InterPro" id="IPR001789">
    <property type="entry name" value="Sig_transdc_resp-reg_receiver"/>
</dbReference>
<dbReference type="Pfam" id="PF00072">
    <property type="entry name" value="Response_reg"/>
    <property type="match status" value="1"/>
</dbReference>
<dbReference type="GO" id="GO:0000160">
    <property type="term" value="P:phosphorelay signal transduction system"/>
    <property type="evidence" value="ECO:0007669"/>
    <property type="project" value="InterPro"/>
</dbReference>
<sequence length="534" mass="60376">MNIIIVDDEKLIRQGLTFLIGQMGSGDAVIGQCKNGREALELCLREELAVDVVITDVRMPEMNGLELIAELKKRRPHIQTLVMSGYDEFDYVRTALREGAHDYLLKPVDKTEVQTVLDRIQKQKLATLPALPVHTQIVVQDSLLNSLIAKEPGKVNDAKRYFSDKFGVSDEENAYIMAGIQIDETPEHPLKNTDRQLFQYFIRKMSEELLFVDAPQSGTVFQGGDGTVHILFFLDKGSKGAAAVGQSMKDLLTLIQQHIHYPVTVGISLVHEQISEMAEMSSQLEEVFRARLAMGTGQILGFTQLQQLHGEEQLPKDLMKPVILAVEAADEEAMLTAISGFFGRLRALDLRPELTMDIIMRMLMRLVAILQERGIDIVKAGLTDGIKMSRQLEKCCTWELLVRYVTETLMGHLQQLQRHAMEAKPAYILHAIEYIRIHFASDITLNEVADTVGLYPTYLSEQFKQHTGGTFIDFITQVRVERAKDLLRKSALPAFTICEEVGYATPAHFSKVFKKWVGCTPTEYRERFQHQLMP</sequence>
<evidence type="ECO:0000256" key="1">
    <source>
        <dbReference type="ARBA" id="ARBA00023015"/>
    </source>
</evidence>
<feature type="domain" description="Response regulatory" evidence="6">
    <location>
        <begin position="2"/>
        <end position="121"/>
    </location>
</feature>
<dbReference type="PANTHER" id="PTHR43280">
    <property type="entry name" value="ARAC-FAMILY TRANSCRIPTIONAL REGULATOR"/>
    <property type="match status" value="1"/>
</dbReference>
<dbReference type="SUPFAM" id="SSF46689">
    <property type="entry name" value="Homeodomain-like"/>
    <property type="match status" value="2"/>
</dbReference>
<dbReference type="GO" id="GO:0043565">
    <property type="term" value="F:sequence-specific DNA binding"/>
    <property type="evidence" value="ECO:0007669"/>
    <property type="project" value="InterPro"/>
</dbReference>
<dbReference type="InterPro" id="IPR018060">
    <property type="entry name" value="HTH_AraC"/>
</dbReference>
<evidence type="ECO:0000256" key="4">
    <source>
        <dbReference type="PROSITE-ProRule" id="PRU00169"/>
    </source>
</evidence>
<evidence type="ECO:0000259" key="5">
    <source>
        <dbReference type="PROSITE" id="PS01124"/>
    </source>
</evidence>
<evidence type="ECO:0000313" key="8">
    <source>
        <dbReference type="Proteomes" id="UP000093309"/>
    </source>
</evidence>
<dbReference type="Gene3D" id="1.10.10.60">
    <property type="entry name" value="Homeodomain-like"/>
    <property type="match status" value="2"/>
</dbReference>
<dbReference type="Gene3D" id="3.40.50.2300">
    <property type="match status" value="1"/>
</dbReference>
<dbReference type="SMART" id="SM00448">
    <property type="entry name" value="REC"/>
    <property type="match status" value="1"/>
</dbReference>
<dbReference type="GO" id="GO:0003700">
    <property type="term" value="F:DNA-binding transcription factor activity"/>
    <property type="evidence" value="ECO:0007669"/>
    <property type="project" value="InterPro"/>
</dbReference>
<proteinExistence type="predicted"/>
<keyword evidence="2" id="KW-0238">DNA-binding</keyword>
<feature type="domain" description="HTH araC/xylS-type" evidence="5">
    <location>
        <begin position="429"/>
        <end position="527"/>
    </location>
</feature>
<dbReference type="InterPro" id="IPR009057">
    <property type="entry name" value="Homeodomain-like_sf"/>
</dbReference>
<comment type="caution">
    <text evidence="7">The sequence shown here is derived from an EMBL/GenBank/DDBJ whole genome shotgun (WGS) entry which is preliminary data.</text>
</comment>
<dbReference type="AlphaFoldDB" id="A0A1C0ZXL2"/>
<dbReference type="CDD" id="cd17536">
    <property type="entry name" value="REC_YesN-like"/>
    <property type="match status" value="1"/>
</dbReference>
<dbReference type="Proteomes" id="UP000093309">
    <property type="component" value="Unassembled WGS sequence"/>
</dbReference>
<dbReference type="PROSITE" id="PS50110">
    <property type="entry name" value="RESPONSE_REGULATORY"/>
    <property type="match status" value="1"/>
</dbReference>
<dbReference type="STRING" id="512399.A8709_20990"/>
<dbReference type="SMART" id="SM00342">
    <property type="entry name" value="HTH_ARAC"/>
    <property type="match status" value="1"/>
</dbReference>
<name>A0A1C0ZXL2_9BACL</name>